<dbReference type="InterPro" id="IPR041698">
    <property type="entry name" value="Methyltransf_25"/>
</dbReference>
<dbReference type="GO" id="GO:0008168">
    <property type="term" value="F:methyltransferase activity"/>
    <property type="evidence" value="ECO:0007669"/>
    <property type="project" value="UniProtKB-KW"/>
</dbReference>
<evidence type="ECO:0000256" key="3">
    <source>
        <dbReference type="ARBA" id="ARBA00022691"/>
    </source>
</evidence>
<evidence type="ECO:0000256" key="2">
    <source>
        <dbReference type="ARBA" id="ARBA00022679"/>
    </source>
</evidence>
<comment type="caution">
    <text evidence="5">The sequence shown here is derived from an EMBL/GenBank/DDBJ whole genome shotgun (WGS) entry which is preliminary data.</text>
</comment>
<accession>A0A8J3NYB2</accession>
<dbReference type="Gene3D" id="3.40.50.150">
    <property type="entry name" value="Vaccinia Virus protein VP39"/>
    <property type="match status" value="1"/>
</dbReference>
<proteinExistence type="predicted"/>
<dbReference type="GO" id="GO:0032259">
    <property type="term" value="P:methylation"/>
    <property type="evidence" value="ECO:0007669"/>
    <property type="project" value="UniProtKB-KW"/>
</dbReference>
<dbReference type="EMBL" id="BONH01000007">
    <property type="protein sequence ID" value="GIF97152.1"/>
    <property type="molecule type" value="Genomic_DNA"/>
</dbReference>
<dbReference type="Pfam" id="PF13649">
    <property type="entry name" value="Methyltransf_25"/>
    <property type="match status" value="1"/>
</dbReference>
<dbReference type="SUPFAM" id="SSF53335">
    <property type="entry name" value="S-adenosyl-L-methionine-dependent methyltransferases"/>
    <property type="match status" value="1"/>
</dbReference>
<dbReference type="PANTHER" id="PTHR43464:SF19">
    <property type="entry name" value="UBIQUINONE BIOSYNTHESIS O-METHYLTRANSFERASE, MITOCHONDRIAL"/>
    <property type="match status" value="1"/>
</dbReference>
<evidence type="ECO:0000313" key="5">
    <source>
        <dbReference type="EMBL" id="GIF97152.1"/>
    </source>
</evidence>
<keyword evidence="1" id="KW-0489">Methyltransferase</keyword>
<keyword evidence="2 5" id="KW-0808">Transferase</keyword>
<dbReference type="RefSeq" id="WP_239165359.1">
    <property type="nucleotide sequence ID" value="NZ_BONH01000007.1"/>
</dbReference>
<keyword evidence="3" id="KW-0949">S-adenosyl-L-methionine</keyword>
<evidence type="ECO:0000256" key="1">
    <source>
        <dbReference type="ARBA" id="ARBA00022603"/>
    </source>
</evidence>
<dbReference type="InterPro" id="IPR029063">
    <property type="entry name" value="SAM-dependent_MTases_sf"/>
</dbReference>
<organism evidence="5 6">
    <name type="scientific">Catellatospora citrea</name>
    <dbReference type="NCBI Taxonomy" id="53366"/>
    <lineage>
        <taxon>Bacteria</taxon>
        <taxon>Bacillati</taxon>
        <taxon>Actinomycetota</taxon>
        <taxon>Actinomycetes</taxon>
        <taxon>Micromonosporales</taxon>
        <taxon>Micromonosporaceae</taxon>
        <taxon>Catellatospora</taxon>
    </lineage>
</organism>
<name>A0A8J3NYB2_9ACTN</name>
<reference evidence="5 6" key="1">
    <citation type="submission" date="2021-01" db="EMBL/GenBank/DDBJ databases">
        <title>Whole genome shotgun sequence of Catellatospora citrea NBRC 14495.</title>
        <authorList>
            <person name="Komaki H."/>
            <person name="Tamura T."/>
        </authorList>
    </citation>
    <scope>NUCLEOTIDE SEQUENCE [LARGE SCALE GENOMIC DNA]</scope>
    <source>
        <strain evidence="5 6">NBRC 14495</strain>
    </source>
</reference>
<evidence type="ECO:0000313" key="6">
    <source>
        <dbReference type="Proteomes" id="UP000659904"/>
    </source>
</evidence>
<protein>
    <submittedName>
        <fullName evidence="5">Transferase</fullName>
    </submittedName>
</protein>
<dbReference type="Proteomes" id="UP000659904">
    <property type="component" value="Unassembled WGS sequence"/>
</dbReference>
<feature type="domain" description="Methyltransferase" evidence="4">
    <location>
        <begin position="49"/>
        <end position="142"/>
    </location>
</feature>
<keyword evidence="6" id="KW-1185">Reference proteome</keyword>
<sequence>MTDTSAAQPAGEPRHDFDAMYDGTPPWEIGRPQPALAAVAAANGLHGRVLDVGCGTGEHALMAAAAGLTATGIDASPTAIGLARAKAAARGLAATFIVDDVLHLAEHGRWDTVLDSALFHTLSDADRITYGQVARAAVVPGGTYYLLCFSEREPGDWGPRRVTQDEIRAVFDDGWTVERIAPAVLEMSSVKDTAQGWLATIHRTDVD</sequence>
<dbReference type="PANTHER" id="PTHR43464">
    <property type="entry name" value="METHYLTRANSFERASE"/>
    <property type="match status" value="1"/>
</dbReference>
<gene>
    <name evidence="5" type="ORF">Cci01nite_22460</name>
</gene>
<dbReference type="AlphaFoldDB" id="A0A8J3NYB2"/>
<evidence type="ECO:0000259" key="4">
    <source>
        <dbReference type="Pfam" id="PF13649"/>
    </source>
</evidence>